<comment type="caution">
    <text evidence="3">The sequence shown here is derived from an EMBL/GenBank/DDBJ whole genome shotgun (WGS) entry which is preliminary data.</text>
</comment>
<reference evidence="3" key="1">
    <citation type="submission" date="2022-10" db="EMBL/GenBank/DDBJ databases">
        <title>Tapping the CABI collections for fungal endophytes: first genome assemblies for Collariella, Neodidymelliopsis, Ascochyta clinopodiicola, Didymella pomorum, Didymosphaeria variabile, Neocosmospora piperis and Neocucurbitaria cava.</title>
        <authorList>
            <person name="Hill R."/>
        </authorList>
    </citation>
    <scope>NUCLEOTIDE SEQUENCE</scope>
    <source>
        <strain evidence="3">IMI 355082</strain>
    </source>
</reference>
<evidence type="ECO:0000256" key="1">
    <source>
        <dbReference type="SAM" id="MobiDB-lite"/>
    </source>
</evidence>
<evidence type="ECO:0000313" key="4">
    <source>
        <dbReference type="Proteomes" id="UP001140453"/>
    </source>
</evidence>
<evidence type="ECO:0000313" key="3">
    <source>
        <dbReference type="EMBL" id="KAJ4388908.1"/>
    </source>
</evidence>
<dbReference type="PANTHER" id="PTHR34618">
    <property type="entry name" value="SURFACE PROTEIN MAS1, PUTATIVE-RELATED"/>
    <property type="match status" value="1"/>
</dbReference>
<protein>
    <recommendedName>
        <fullName evidence="5">Cell surface protein</fullName>
    </recommendedName>
</protein>
<name>A0A9W9CUF4_9PEZI</name>
<organism evidence="3 4">
    <name type="scientific">Gnomoniopsis smithogilvyi</name>
    <dbReference type="NCBI Taxonomy" id="1191159"/>
    <lineage>
        <taxon>Eukaryota</taxon>
        <taxon>Fungi</taxon>
        <taxon>Dikarya</taxon>
        <taxon>Ascomycota</taxon>
        <taxon>Pezizomycotina</taxon>
        <taxon>Sordariomycetes</taxon>
        <taxon>Sordariomycetidae</taxon>
        <taxon>Diaporthales</taxon>
        <taxon>Gnomoniaceae</taxon>
        <taxon>Gnomoniopsis</taxon>
    </lineage>
</organism>
<dbReference type="Proteomes" id="UP001140453">
    <property type="component" value="Unassembled WGS sequence"/>
</dbReference>
<dbReference type="EMBL" id="JAPEVB010000004">
    <property type="protein sequence ID" value="KAJ4388908.1"/>
    <property type="molecule type" value="Genomic_DNA"/>
</dbReference>
<evidence type="ECO:0000256" key="2">
    <source>
        <dbReference type="SAM" id="SignalP"/>
    </source>
</evidence>
<dbReference type="InterPro" id="IPR021476">
    <property type="entry name" value="Egh16-like"/>
</dbReference>
<dbReference type="OrthoDB" id="5418436at2759"/>
<dbReference type="Pfam" id="PF11327">
    <property type="entry name" value="Egh16-like"/>
    <property type="match status" value="1"/>
</dbReference>
<keyword evidence="2" id="KW-0732">Signal</keyword>
<feature type="region of interest" description="Disordered" evidence="1">
    <location>
        <begin position="143"/>
        <end position="162"/>
    </location>
</feature>
<dbReference type="PANTHER" id="PTHR34618:SF4">
    <property type="entry name" value="CAS1"/>
    <property type="match status" value="1"/>
</dbReference>
<accession>A0A9W9CUF4</accession>
<dbReference type="AlphaFoldDB" id="A0A9W9CUF4"/>
<sequence>MYSQIKTLIFALAASPLVAAHGKIAAVTGDAGGNGTALGIQGGVVPGPGPNYKTEVDTTVFWSKDIATDNDIGFTESGSGNNQLTDLTKSMALSGSTLPQVTSGGSVSGTYHVVTDDGCGPVEALIDESASAKWSTATKATVSTDMPGTAGECPTSLDSGNDNKIKRMATRALVKMGLISKRANNVNKDYSFSIAIPAGTSCTGTIGDQTNLCLVKMSNNNANGPFGGVYAVQMGGNTTTRRVMRSFQV</sequence>
<evidence type="ECO:0008006" key="5">
    <source>
        <dbReference type="Google" id="ProtNLM"/>
    </source>
</evidence>
<feature type="signal peptide" evidence="2">
    <location>
        <begin position="1"/>
        <end position="20"/>
    </location>
</feature>
<gene>
    <name evidence="3" type="ORF">N0V93_006369</name>
</gene>
<keyword evidence="4" id="KW-1185">Reference proteome</keyword>
<proteinExistence type="predicted"/>
<feature type="chain" id="PRO_5040726526" description="Cell surface protein" evidence="2">
    <location>
        <begin position="21"/>
        <end position="249"/>
    </location>
</feature>